<evidence type="ECO:0000259" key="1">
    <source>
        <dbReference type="Pfam" id="PF01850"/>
    </source>
</evidence>
<reference evidence="2" key="1">
    <citation type="journal article" date="2014" name="Front. Microbiol.">
        <title>High frequency of phylogenetically diverse reductive dehalogenase-homologous genes in deep subseafloor sedimentary metagenomes.</title>
        <authorList>
            <person name="Kawai M."/>
            <person name="Futagami T."/>
            <person name="Toyoda A."/>
            <person name="Takaki Y."/>
            <person name="Nishi S."/>
            <person name="Hori S."/>
            <person name="Arai W."/>
            <person name="Tsubouchi T."/>
            <person name="Morono Y."/>
            <person name="Uchiyama I."/>
            <person name="Ito T."/>
            <person name="Fujiyama A."/>
            <person name="Inagaki F."/>
            <person name="Takami H."/>
        </authorList>
    </citation>
    <scope>NUCLEOTIDE SEQUENCE</scope>
    <source>
        <strain evidence="2">Expedition CK06-06</strain>
    </source>
</reference>
<accession>X1DEZ1</accession>
<protein>
    <recommendedName>
        <fullName evidence="1">PIN domain-containing protein</fullName>
    </recommendedName>
</protein>
<proteinExistence type="predicted"/>
<dbReference type="AlphaFoldDB" id="X1DEZ1"/>
<dbReference type="EMBL" id="BART01022324">
    <property type="protein sequence ID" value="GAG94951.1"/>
    <property type="molecule type" value="Genomic_DNA"/>
</dbReference>
<sequence length="153" mass="17381">MTLRIYLDTSVYNRPFDDQTQPRIWLETLAFVVILQVVSAGEAELVSSSVLEYENSRNPYPLRKRWVTRCLELASHRQKVDKGTRKRAQELEKEGLKAIDALHIACAEAAGSDYFLTCDDRVIRRYPGEIKVLNPVDFVLAVIGGDHDGKSDE</sequence>
<dbReference type="Pfam" id="PF01850">
    <property type="entry name" value="PIN"/>
    <property type="match status" value="1"/>
</dbReference>
<organism evidence="2">
    <name type="scientific">marine sediment metagenome</name>
    <dbReference type="NCBI Taxonomy" id="412755"/>
    <lineage>
        <taxon>unclassified sequences</taxon>
        <taxon>metagenomes</taxon>
        <taxon>ecological metagenomes</taxon>
    </lineage>
</organism>
<feature type="domain" description="PIN" evidence="1">
    <location>
        <begin position="5"/>
        <end position="126"/>
    </location>
</feature>
<dbReference type="SUPFAM" id="SSF88723">
    <property type="entry name" value="PIN domain-like"/>
    <property type="match status" value="1"/>
</dbReference>
<dbReference type="InterPro" id="IPR002716">
    <property type="entry name" value="PIN_dom"/>
</dbReference>
<evidence type="ECO:0000313" key="2">
    <source>
        <dbReference type="EMBL" id="GAG94951.1"/>
    </source>
</evidence>
<dbReference type="InterPro" id="IPR029060">
    <property type="entry name" value="PIN-like_dom_sf"/>
</dbReference>
<gene>
    <name evidence="2" type="ORF">S01H4_40891</name>
</gene>
<comment type="caution">
    <text evidence="2">The sequence shown here is derived from an EMBL/GenBank/DDBJ whole genome shotgun (WGS) entry which is preliminary data.</text>
</comment>
<name>X1DEZ1_9ZZZZ</name>
<dbReference type="Gene3D" id="3.40.50.1010">
    <property type="entry name" value="5'-nuclease"/>
    <property type="match status" value="1"/>
</dbReference>